<comment type="caution">
    <text evidence="1">The sequence shown here is derived from an EMBL/GenBank/DDBJ whole genome shotgun (WGS) entry which is preliminary data.</text>
</comment>
<name>A0A0F9RS29_9ZZZZ</name>
<organism evidence="1">
    <name type="scientific">marine sediment metagenome</name>
    <dbReference type="NCBI Taxonomy" id="412755"/>
    <lineage>
        <taxon>unclassified sequences</taxon>
        <taxon>metagenomes</taxon>
        <taxon>ecological metagenomes</taxon>
    </lineage>
</organism>
<dbReference type="AlphaFoldDB" id="A0A0F9RS29"/>
<proteinExistence type="predicted"/>
<sequence>MIKQCENCWESYDTERKGAGEWFCPKCLGIEMGVENEMG</sequence>
<reference evidence="1" key="1">
    <citation type="journal article" date="2015" name="Nature">
        <title>Complex archaea that bridge the gap between prokaryotes and eukaryotes.</title>
        <authorList>
            <person name="Spang A."/>
            <person name="Saw J.H."/>
            <person name="Jorgensen S.L."/>
            <person name="Zaremba-Niedzwiedzka K."/>
            <person name="Martijn J."/>
            <person name="Lind A.E."/>
            <person name="van Eijk R."/>
            <person name="Schleper C."/>
            <person name="Guy L."/>
            <person name="Ettema T.J."/>
        </authorList>
    </citation>
    <scope>NUCLEOTIDE SEQUENCE</scope>
</reference>
<protein>
    <submittedName>
        <fullName evidence="1">Uncharacterized protein</fullName>
    </submittedName>
</protein>
<gene>
    <name evidence="1" type="ORF">LCGC14_0861110</name>
</gene>
<accession>A0A0F9RS29</accession>
<dbReference type="EMBL" id="LAZR01002614">
    <property type="protein sequence ID" value="KKN27761.1"/>
    <property type="molecule type" value="Genomic_DNA"/>
</dbReference>
<evidence type="ECO:0000313" key="1">
    <source>
        <dbReference type="EMBL" id="KKN27761.1"/>
    </source>
</evidence>